<evidence type="ECO:0000259" key="1">
    <source>
        <dbReference type="Pfam" id="PF06568"/>
    </source>
</evidence>
<dbReference type="RefSeq" id="WP_249708739.1">
    <property type="nucleotide sequence ID" value="NZ_JAMFMB010000008.1"/>
</dbReference>
<dbReference type="EMBL" id="JAMFMB010000008">
    <property type="protein sequence ID" value="MCL6283510.1"/>
    <property type="molecule type" value="Genomic_DNA"/>
</dbReference>
<comment type="caution">
    <text evidence="2">The sequence shown here is derived from an EMBL/GenBank/DDBJ whole genome shotgun (WGS) entry which is preliminary data.</text>
</comment>
<protein>
    <submittedName>
        <fullName evidence="2">DUF1127 domain-containing protein</fullName>
    </submittedName>
</protein>
<proteinExistence type="predicted"/>
<organism evidence="2 3">
    <name type="scientific">Ruegeria spongiae</name>
    <dbReference type="NCBI Taxonomy" id="2942209"/>
    <lineage>
        <taxon>Bacteria</taxon>
        <taxon>Pseudomonadati</taxon>
        <taxon>Pseudomonadota</taxon>
        <taxon>Alphaproteobacteria</taxon>
        <taxon>Rhodobacterales</taxon>
        <taxon>Roseobacteraceae</taxon>
        <taxon>Ruegeria</taxon>
    </lineage>
</organism>
<accession>A0ABT0Q0V6</accession>
<reference evidence="2" key="1">
    <citation type="submission" date="2022-05" db="EMBL/GenBank/DDBJ databases">
        <authorList>
            <person name="Park J.-S."/>
        </authorList>
    </citation>
    <scope>NUCLEOTIDE SEQUENCE</scope>
    <source>
        <strain evidence="2">2012CJ41-6</strain>
    </source>
</reference>
<evidence type="ECO:0000313" key="3">
    <source>
        <dbReference type="Proteomes" id="UP001203880"/>
    </source>
</evidence>
<evidence type="ECO:0000313" key="2">
    <source>
        <dbReference type="EMBL" id="MCL6283510.1"/>
    </source>
</evidence>
<feature type="domain" description="YjiS-like" evidence="1">
    <location>
        <begin position="28"/>
        <end position="62"/>
    </location>
</feature>
<name>A0ABT0Q0V6_9RHOB</name>
<dbReference type="Pfam" id="PF06568">
    <property type="entry name" value="YjiS-like"/>
    <property type="match status" value="1"/>
</dbReference>
<gene>
    <name evidence="2" type="ORF">M3P21_08170</name>
</gene>
<keyword evidence="3" id="KW-1185">Reference proteome</keyword>
<sequence>MANASVQAHAPLGAITIHRVIDACVSAVRSVVDWNEARQTRKALSALSDAQLDDIGLTREQIALI</sequence>
<dbReference type="InterPro" id="IPR009506">
    <property type="entry name" value="YjiS-like"/>
</dbReference>
<dbReference type="Proteomes" id="UP001203880">
    <property type="component" value="Unassembled WGS sequence"/>
</dbReference>